<keyword evidence="6" id="KW-0411">Iron-sulfur</keyword>
<keyword evidence="1" id="KW-0813">Transport</keyword>
<gene>
    <name evidence="10" type="ORF">D7V94_05125</name>
</gene>
<organism evidence="10 11">
    <name type="scientific">Parablautia intestinalis</name>
    <dbReference type="NCBI Taxonomy" id="2320100"/>
    <lineage>
        <taxon>Bacteria</taxon>
        <taxon>Bacillati</taxon>
        <taxon>Bacillota</taxon>
        <taxon>Clostridia</taxon>
        <taxon>Lachnospirales</taxon>
        <taxon>Lachnospiraceae</taxon>
        <taxon>Parablautia</taxon>
    </lineage>
</organism>
<protein>
    <recommendedName>
        <fullName evidence="7">Bacterioferritin-associated ferredoxin</fullName>
    </recommendedName>
</protein>
<dbReference type="GO" id="GO:0051537">
    <property type="term" value="F:2 iron, 2 sulfur cluster binding"/>
    <property type="evidence" value="ECO:0007669"/>
    <property type="project" value="UniProtKB-KW"/>
</dbReference>
<evidence type="ECO:0000313" key="10">
    <source>
        <dbReference type="EMBL" id="RKI92905.1"/>
    </source>
</evidence>
<reference evidence="10 11" key="1">
    <citation type="submission" date="2018-09" db="EMBL/GenBank/DDBJ databases">
        <title>Murine metabolic-syndrome-specific gut microbial biobank.</title>
        <authorList>
            <person name="Liu C."/>
        </authorList>
    </citation>
    <scope>NUCLEOTIDE SEQUENCE [LARGE SCALE GENOMIC DNA]</scope>
    <source>
        <strain evidence="10 11">0.1xD8-82</strain>
    </source>
</reference>
<evidence type="ECO:0000256" key="6">
    <source>
        <dbReference type="ARBA" id="ARBA00023014"/>
    </source>
</evidence>
<keyword evidence="4" id="KW-0249">Electron transport</keyword>
<evidence type="ECO:0000256" key="1">
    <source>
        <dbReference type="ARBA" id="ARBA00022448"/>
    </source>
</evidence>
<keyword evidence="2" id="KW-0001">2Fe-2S</keyword>
<feature type="domain" description="BFD-like [2Fe-2S]-binding" evidence="9">
    <location>
        <begin position="6"/>
        <end position="55"/>
    </location>
</feature>
<dbReference type="GO" id="GO:0046872">
    <property type="term" value="F:metal ion binding"/>
    <property type="evidence" value="ECO:0007669"/>
    <property type="project" value="UniProtKB-KW"/>
</dbReference>
<dbReference type="Gene3D" id="1.10.10.1100">
    <property type="entry name" value="BFD-like [2Fe-2S]-binding domain"/>
    <property type="match status" value="1"/>
</dbReference>
<sequence length="62" mass="6642">MDMEKTVCYCMNVTNGMIKAAIDAGAKTLEDVQEATGAGTVCGSCIENIRHLVDEFTVGQEK</sequence>
<evidence type="ECO:0000259" key="9">
    <source>
        <dbReference type="Pfam" id="PF04324"/>
    </source>
</evidence>
<keyword evidence="5" id="KW-0408">Iron</keyword>
<dbReference type="PANTHER" id="PTHR37424">
    <property type="entry name" value="BACTERIOFERRITIN-ASSOCIATED FERREDOXIN"/>
    <property type="match status" value="1"/>
</dbReference>
<dbReference type="Proteomes" id="UP000280696">
    <property type="component" value="Unassembled WGS sequence"/>
</dbReference>
<comment type="similarity">
    <text evidence="8">Belongs to the Bfd family.</text>
</comment>
<evidence type="ECO:0000256" key="5">
    <source>
        <dbReference type="ARBA" id="ARBA00023004"/>
    </source>
</evidence>
<evidence type="ECO:0000256" key="7">
    <source>
        <dbReference type="ARBA" id="ARBA00039386"/>
    </source>
</evidence>
<evidence type="ECO:0000256" key="4">
    <source>
        <dbReference type="ARBA" id="ARBA00022982"/>
    </source>
</evidence>
<dbReference type="Pfam" id="PF04324">
    <property type="entry name" value="Fer2_BFD"/>
    <property type="match status" value="1"/>
</dbReference>
<comment type="caution">
    <text evidence="10">The sequence shown here is derived from an EMBL/GenBank/DDBJ whole genome shotgun (WGS) entry which is preliminary data.</text>
</comment>
<evidence type="ECO:0000256" key="2">
    <source>
        <dbReference type="ARBA" id="ARBA00022714"/>
    </source>
</evidence>
<accession>A0A3A9B2H6</accession>
<dbReference type="PANTHER" id="PTHR37424:SF1">
    <property type="entry name" value="BACTERIOFERRITIN-ASSOCIATED FERREDOXIN"/>
    <property type="match status" value="1"/>
</dbReference>
<evidence type="ECO:0000256" key="3">
    <source>
        <dbReference type="ARBA" id="ARBA00022723"/>
    </source>
</evidence>
<keyword evidence="3" id="KW-0479">Metal-binding</keyword>
<dbReference type="InterPro" id="IPR007419">
    <property type="entry name" value="BFD-like_2Fe2S-bd_dom"/>
</dbReference>
<dbReference type="AlphaFoldDB" id="A0A3A9B2H6"/>
<evidence type="ECO:0000313" key="11">
    <source>
        <dbReference type="Proteomes" id="UP000280696"/>
    </source>
</evidence>
<keyword evidence="11" id="KW-1185">Reference proteome</keyword>
<dbReference type="EMBL" id="RAYQ01000004">
    <property type="protein sequence ID" value="RKI92905.1"/>
    <property type="molecule type" value="Genomic_DNA"/>
</dbReference>
<dbReference type="OrthoDB" id="15293at2"/>
<proteinExistence type="inferred from homology"/>
<evidence type="ECO:0000256" key="8">
    <source>
        <dbReference type="ARBA" id="ARBA00046332"/>
    </source>
</evidence>
<dbReference type="InterPro" id="IPR052371">
    <property type="entry name" value="BFD-associated_ferredoxin"/>
</dbReference>
<dbReference type="InterPro" id="IPR041854">
    <property type="entry name" value="BFD-like_2Fe2S-bd_dom_sf"/>
</dbReference>
<dbReference type="RefSeq" id="WP_120467851.1">
    <property type="nucleotide sequence ID" value="NZ_RAYQ01000004.1"/>
</dbReference>
<name>A0A3A9B2H6_9FIRM</name>